<dbReference type="PANTHER" id="PTHR13802:SF63">
    <property type="entry name" value="SUSHI DOMAIN-CONTAINING PROTEIN 2"/>
    <property type="match status" value="1"/>
</dbReference>
<dbReference type="InterPro" id="IPR036024">
    <property type="entry name" value="Somatomedin_B-like_dom_sf"/>
</dbReference>
<dbReference type="InterPro" id="IPR000436">
    <property type="entry name" value="Sushi_SCR_CCP_dom"/>
</dbReference>
<dbReference type="InterPro" id="IPR005533">
    <property type="entry name" value="AMOP_dom"/>
</dbReference>
<evidence type="ECO:0000313" key="12">
    <source>
        <dbReference type="EMBL" id="KAK7933417.1"/>
    </source>
</evidence>
<dbReference type="Pfam" id="PF00084">
    <property type="entry name" value="Sushi"/>
    <property type="match status" value="1"/>
</dbReference>
<proteinExistence type="predicted"/>
<dbReference type="SMART" id="SM00723">
    <property type="entry name" value="AMOP"/>
    <property type="match status" value="1"/>
</dbReference>
<evidence type="ECO:0000256" key="2">
    <source>
        <dbReference type="ARBA" id="ARBA00022692"/>
    </source>
</evidence>
<organism evidence="12 13">
    <name type="scientific">Mugilogobius chulae</name>
    <name type="common">yellowstripe goby</name>
    <dbReference type="NCBI Taxonomy" id="88201"/>
    <lineage>
        <taxon>Eukaryota</taxon>
        <taxon>Metazoa</taxon>
        <taxon>Chordata</taxon>
        <taxon>Craniata</taxon>
        <taxon>Vertebrata</taxon>
        <taxon>Euteleostomi</taxon>
        <taxon>Actinopterygii</taxon>
        <taxon>Neopterygii</taxon>
        <taxon>Teleostei</taxon>
        <taxon>Neoteleostei</taxon>
        <taxon>Acanthomorphata</taxon>
        <taxon>Gobiaria</taxon>
        <taxon>Gobiiformes</taxon>
        <taxon>Gobioidei</taxon>
        <taxon>Gobiidae</taxon>
        <taxon>Gobionellinae</taxon>
        <taxon>Mugilogobius</taxon>
    </lineage>
</organism>
<comment type="caution">
    <text evidence="12">The sequence shown here is derived from an EMBL/GenBank/DDBJ whole genome shotgun (WGS) entry which is preliminary data.</text>
</comment>
<evidence type="ECO:0000259" key="11">
    <source>
        <dbReference type="PROSITE" id="PS51233"/>
    </source>
</evidence>
<keyword evidence="5 6" id="KW-1015">Disulfide bond</keyword>
<dbReference type="AlphaFoldDB" id="A0AAW0PPF4"/>
<accession>A0AAW0PPF4</accession>
<evidence type="ECO:0000256" key="3">
    <source>
        <dbReference type="ARBA" id="ARBA00022989"/>
    </source>
</evidence>
<feature type="domain" description="AMOP" evidence="8">
    <location>
        <begin position="244"/>
        <end position="363"/>
    </location>
</feature>
<comment type="subcellular location">
    <subcellularLocation>
        <location evidence="1">Membrane</location>
    </subcellularLocation>
</comment>
<dbReference type="GO" id="GO:0016020">
    <property type="term" value="C:membrane"/>
    <property type="evidence" value="ECO:0007669"/>
    <property type="project" value="UniProtKB-SubCell"/>
</dbReference>
<keyword evidence="2 7" id="KW-0812">Transmembrane</keyword>
<feature type="transmembrane region" description="Helical" evidence="7">
    <location>
        <begin position="715"/>
        <end position="735"/>
    </location>
</feature>
<evidence type="ECO:0000256" key="1">
    <source>
        <dbReference type="ARBA" id="ARBA00004370"/>
    </source>
</evidence>
<dbReference type="Pfam" id="PF23263">
    <property type="entry name" value="C8-3_MUC4"/>
    <property type="match status" value="1"/>
</dbReference>
<evidence type="ECO:0000256" key="6">
    <source>
        <dbReference type="PROSITE-ProRule" id="PRU00302"/>
    </source>
</evidence>
<evidence type="ECO:0000259" key="8">
    <source>
        <dbReference type="PROSITE" id="PS50856"/>
    </source>
</evidence>
<reference evidence="13" key="1">
    <citation type="submission" date="2024-04" db="EMBL/GenBank/DDBJ databases">
        <title>Salinicola lusitanus LLJ914,a marine bacterium isolated from the Okinawa Trough.</title>
        <authorList>
            <person name="Li J."/>
        </authorList>
    </citation>
    <scope>NUCLEOTIDE SEQUENCE [LARGE SCALE GENOMIC DNA]</scope>
</reference>
<dbReference type="InterPro" id="IPR035976">
    <property type="entry name" value="Sushi/SCR/CCP_sf"/>
</dbReference>
<dbReference type="SMART" id="SM00032">
    <property type="entry name" value="CCP"/>
    <property type="match status" value="1"/>
</dbReference>
<evidence type="ECO:0008006" key="14">
    <source>
        <dbReference type="Google" id="ProtNLM"/>
    </source>
</evidence>
<evidence type="ECO:0000313" key="13">
    <source>
        <dbReference type="Proteomes" id="UP001460270"/>
    </source>
</evidence>
<dbReference type="InterPro" id="IPR001212">
    <property type="entry name" value="Somatomedin_B_dom"/>
</dbReference>
<dbReference type="PROSITE" id="PS50923">
    <property type="entry name" value="SUSHI"/>
    <property type="match status" value="1"/>
</dbReference>
<dbReference type="CDD" id="cd00033">
    <property type="entry name" value="CCP"/>
    <property type="match status" value="1"/>
</dbReference>
<name>A0AAW0PPF4_9GOBI</name>
<protein>
    <recommendedName>
        <fullName evidence="14">Sushi domain containing 2</fullName>
    </recommendedName>
</protein>
<dbReference type="SMART" id="SM00216">
    <property type="entry name" value="VWD"/>
    <property type="match status" value="1"/>
</dbReference>
<feature type="domain" description="SMB" evidence="10">
    <location>
        <begin position="7"/>
        <end position="46"/>
    </location>
</feature>
<dbReference type="InterPro" id="IPR001846">
    <property type="entry name" value="VWF_type-D"/>
</dbReference>
<dbReference type="Pfam" id="PF03782">
    <property type="entry name" value="AMOP"/>
    <property type="match status" value="2"/>
</dbReference>
<dbReference type="Proteomes" id="UP001460270">
    <property type="component" value="Unassembled WGS sequence"/>
</dbReference>
<dbReference type="PROSITE" id="PS50958">
    <property type="entry name" value="SMB_2"/>
    <property type="match status" value="1"/>
</dbReference>
<dbReference type="EMBL" id="JBBPFD010000003">
    <property type="protein sequence ID" value="KAK7933417.1"/>
    <property type="molecule type" value="Genomic_DNA"/>
</dbReference>
<keyword evidence="6" id="KW-0768">Sushi</keyword>
<gene>
    <name evidence="12" type="ORF">WMY93_004313</name>
</gene>
<sequence>MFSSKAAGESCRGMCGSKLTGCSCHATCESLESCCVDYNQSCFQMSPYSSSMFKGVIVRNGTVNAEGQAFCVTPLLYETGWIQVDISVGGSYFDRSGEFLSVHPSKADPTSEIVLVNGTKWHYYGFENITGQLEMSWNQSLIEAETVNIELWGYKELNTGTDETNQMFSDVASIHYLYSIDTHVSNTGSFSFYPESSPQYSDIELGNIRITASSVPNGTRDVAALWSRGHVLAWHLEEAFRRDSAAWAKNKCLQWDVMEKTLPSFLNELMDCPCTLAQARADTGRFHCNIWGWTAVLYDRSGHLVLTEDSMGGSTPDRAHDWGSPPYGKPPRVPGYSHWLYDVMSFFYCCLWSDNCHIYLKNRPSSGCQNYQPPNAAVVLGDPHFITCDGLNYTFNGKGEYSLVVSPHKELNIQVRTEKVKLKSGSSVNATQLSSVAMREGSSDVVEVRHKQGSLQVLRNQKILPLNEQTWMDLHGLFVFTPSPWLIKVMFTSGVGLEVHLNEGMMAVTVLLPQEFINNTTVLLGVMNSDPSDDLMTQSGAASLSAQNNPENIFKFGERWRISQTSSLFTYDSIYLLETYLSPAAERPAFVPVFSPLEDPDDLLVVNMWTMCSGEGAHFCKYDTLLTRSLVVGNATLAAFQSHRAQVRDLKPVASCGWLPTPKNGRKNGTHYLEGDTLSFACDQGFVLYGSAERMCLKDETWTGEQPYCITDNPLNYILGAIGITSVFITMSVMIHRHIKKQEREIKSELDVIEAQAQR</sequence>
<dbReference type="InterPro" id="IPR056619">
    <property type="entry name" value="C8-3_MUC4"/>
</dbReference>
<dbReference type="SUPFAM" id="SSF57535">
    <property type="entry name" value="Complement control module/SCR domain"/>
    <property type="match status" value="1"/>
</dbReference>
<keyword evidence="3 7" id="KW-1133">Transmembrane helix</keyword>
<evidence type="ECO:0000259" key="9">
    <source>
        <dbReference type="PROSITE" id="PS50923"/>
    </source>
</evidence>
<feature type="domain" description="VWFD" evidence="11">
    <location>
        <begin position="375"/>
        <end position="568"/>
    </location>
</feature>
<comment type="caution">
    <text evidence="6">Lacks conserved residue(s) required for the propagation of feature annotation.</text>
</comment>
<dbReference type="PROSITE" id="PS50856">
    <property type="entry name" value="AMOP"/>
    <property type="match status" value="1"/>
</dbReference>
<feature type="disulfide bond" evidence="6">
    <location>
        <begin position="682"/>
        <end position="709"/>
    </location>
</feature>
<dbReference type="InterPro" id="IPR051495">
    <property type="entry name" value="Epithelial_Barrier/Signaling"/>
</dbReference>
<keyword evidence="4 7" id="KW-0472">Membrane</keyword>
<evidence type="ECO:0000256" key="7">
    <source>
        <dbReference type="SAM" id="Phobius"/>
    </source>
</evidence>
<dbReference type="PANTHER" id="PTHR13802">
    <property type="entry name" value="MUCIN 4-RELATED"/>
    <property type="match status" value="1"/>
</dbReference>
<dbReference type="PROSITE" id="PS51233">
    <property type="entry name" value="VWFD"/>
    <property type="match status" value="1"/>
</dbReference>
<dbReference type="Pfam" id="PF00094">
    <property type="entry name" value="VWD"/>
    <property type="match status" value="1"/>
</dbReference>
<evidence type="ECO:0000259" key="10">
    <source>
        <dbReference type="PROSITE" id="PS50958"/>
    </source>
</evidence>
<dbReference type="Gene3D" id="2.10.70.10">
    <property type="entry name" value="Complement Module, domain 1"/>
    <property type="match status" value="1"/>
</dbReference>
<evidence type="ECO:0000256" key="4">
    <source>
        <dbReference type="ARBA" id="ARBA00023136"/>
    </source>
</evidence>
<evidence type="ECO:0000256" key="5">
    <source>
        <dbReference type="ARBA" id="ARBA00023157"/>
    </source>
</evidence>
<keyword evidence="13" id="KW-1185">Reference proteome</keyword>
<dbReference type="SUPFAM" id="SSF90188">
    <property type="entry name" value="Somatomedin B domain"/>
    <property type="match status" value="1"/>
</dbReference>
<dbReference type="PROSITE" id="PS00524">
    <property type="entry name" value="SMB_1"/>
    <property type="match status" value="1"/>
</dbReference>
<feature type="domain" description="Sushi" evidence="9">
    <location>
        <begin position="654"/>
        <end position="711"/>
    </location>
</feature>